<sequence>MDESTLDGESGAIVPFGSAIILPPPTLCSGVSSLPEELFGFTGEVHDFLRIYNNGWETASDAEKIVSVELVGSGSRIPDVSTLLTSLFKREPSRKLNASEGVARGCALQCAMLSPLYRVRDYEHVIRAMSLKGTIISLVGAKLQAVTQPGVEGLDIWNEGDLKVDEKCKLAWFGYRPPYSAFRQQQTCALVTSLVLVAAWFLQQPSVSATRFLQQGICFGFLHRLASPQSVVTLILSGYGMVWEFMSPTSLWTVE</sequence>
<dbReference type="Proteomes" id="UP001058974">
    <property type="component" value="Chromosome 6"/>
</dbReference>
<keyword evidence="1" id="KW-0547">Nucleotide-binding</keyword>
<dbReference type="Pfam" id="PF00012">
    <property type="entry name" value="HSP70"/>
    <property type="match status" value="1"/>
</dbReference>
<dbReference type="InterPro" id="IPR043129">
    <property type="entry name" value="ATPase_NBD"/>
</dbReference>
<keyword evidence="2" id="KW-0067">ATP-binding</keyword>
<name>A0A9D4WB73_PEA</name>
<evidence type="ECO:0000256" key="2">
    <source>
        <dbReference type="ARBA" id="ARBA00022840"/>
    </source>
</evidence>
<proteinExistence type="predicted"/>
<dbReference type="GO" id="GO:0005524">
    <property type="term" value="F:ATP binding"/>
    <property type="evidence" value="ECO:0007669"/>
    <property type="project" value="UniProtKB-KW"/>
</dbReference>
<keyword evidence="4" id="KW-1185">Reference proteome</keyword>
<evidence type="ECO:0000313" key="3">
    <source>
        <dbReference type="EMBL" id="KAI5398357.1"/>
    </source>
</evidence>
<dbReference type="Gene3D" id="3.30.420.40">
    <property type="match status" value="2"/>
</dbReference>
<dbReference type="Gramene" id="Psat06G0395300-T1">
    <property type="protein sequence ID" value="KAI5398357.1"/>
    <property type="gene ID" value="KIW84_063953"/>
</dbReference>
<accession>A0A9D4WB73</accession>
<dbReference type="AlphaFoldDB" id="A0A9D4WB73"/>
<protein>
    <submittedName>
        <fullName evidence="3">Uncharacterized protein</fullName>
    </submittedName>
</protein>
<dbReference type="GO" id="GO:0005634">
    <property type="term" value="C:nucleus"/>
    <property type="evidence" value="ECO:0007669"/>
    <property type="project" value="TreeGrafter"/>
</dbReference>
<evidence type="ECO:0000313" key="4">
    <source>
        <dbReference type="Proteomes" id="UP001058974"/>
    </source>
</evidence>
<dbReference type="PANTHER" id="PTHR45639:SF10">
    <property type="entry name" value="HEAT SHOCK 70 KDA PROTEIN 16 ISOFORM X1"/>
    <property type="match status" value="1"/>
</dbReference>
<dbReference type="EMBL" id="JAMSHJ010000006">
    <property type="protein sequence ID" value="KAI5398357.1"/>
    <property type="molecule type" value="Genomic_DNA"/>
</dbReference>
<dbReference type="InterPro" id="IPR013126">
    <property type="entry name" value="Hsp_70_fam"/>
</dbReference>
<dbReference type="PANTHER" id="PTHR45639">
    <property type="entry name" value="HSC70CB, ISOFORM G-RELATED"/>
    <property type="match status" value="1"/>
</dbReference>
<dbReference type="GO" id="GO:0140662">
    <property type="term" value="F:ATP-dependent protein folding chaperone"/>
    <property type="evidence" value="ECO:0007669"/>
    <property type="project" value="InterPro"/>
</dbReference>
<dbReference type="GO" id="GO:0005829">
    <property type="term" value="C:cytosol"/>
    <property type="evidence" value="ECO:0007669"/>
    <property type="project" value="TreeGrafter"/>
</dbReference>
<gene>
    <name evidence="3" type="ORF">KIW84_063953</name>
</gene>
<comment type="caution">
    <text evidence="3">The sequence shown here is derived from an EMBL/GenBank/DDBJ whole genome shotgun (WGS) entry which is preliminary data.</text>
</comment>
<reference evidence="3 4" key="1">
    <citation type="journal article" date="2022" name="Nat. Genet.">
        <title>Improved pea reference genome and pan-genome highlight genomic features and evolutionary characteristics.</title>
        <authorList>
            <person name="Yang T."/>
            <person name="Liu R."/>
            <person name="Luo Y."/>
            <person name="Hu S."/>
            <person name="Wang D."/>
            <person name="Wang C."/>
            <person name="Pandey M.K."/>
            <person name="Ge S."/>
            <person name="Xu Q."/>
            <person name="Li N."/>
            <person name="Li G."/>
            <person name="Huang Y."/>
            <person name="Saxena R.K."/>
            <person name="Ji Y."/>
            <person name="Li M."/>
            <person name="Yan X."/>
            <person name="He Y."/>
            <person name="Liu Y."/>
            <person name="Wang X."/>
            <person name="Xiang C."/>
            <person name="Varshney R.K."/>
            <person name="Ding H."/>
            <person name="Gao S."/>
            <person name="Zong X."/>
        </authorList>
    </citation>
    <scope>NUCLEOTIDE SEQUENCE [LARGE SCALE GENOMIC DNA]</scope>
    <source>
        <strain evidence="3 4">cv. Zhongwan 6</strain>
    </source>
</reference>
<organism evidence="3 4">
    <name type="scientific">Pisum sativum</name>
    <name type="common">Garden pea</name>
    <name type="synonym">Lathyrus oleraceus</name>
    <dbReference type="NCBI Taxonomy" id="3888"/>
    <lineage>
        <taxon>Eukaryota</taxon>
        <taxon>Viridiplantae</taxon>
        <taxon>Streptophyta</taxon>
        <taxon>Embryophyta</taxon>
        <taxon>Tracheophyta</taxon>
        <taxon>Spermatophyta</taxon>
        <taxon>Magnoliopsida</taxon>
        <taxon>eudicotyledons</taxon>
        <taxon>Gunneridae</taxon>
        <taxon>Pentapetalae</taxon>
        <taxon>rosids</taxon>
        <taxon>fabids</taxon>
        <taxon>Fabales</taxon>
        <taxon>Fabaceae</taxon>
        <taxon>Papilionoideae</taxon>
        <taxon>50 kb inversion clade</taxon>
        <taxon>NPAAA clade</taxon>
        <taxon>Hologalegina</taxon>
        <taxon>IRL clade</taxon>
        <taxon>Fabeae</taxon>
        <taxon>Lathyrus</taxon>
    </lineage>
</organism>
<evidence type="ECO:0000256" key="1">
    <source>
        <dbReference type="ARBA" id="ARBA00022741"/>
    </source>
</evidence>
<dbReference type="SUPFAM" id="SSF53067">
    <property type="entry name" value="Actin-like ATPase domain"/>
    <property type="match status" value="1"/>
</dbReference>